<evidence type="ECO:0000259" key="2">
    <source>
        <dbReference type="Pfam" id="PF00975"/>
    </source>
</evidence>
<dbReference type="RefSeq" id="WP_007936909.1">
    <property type="nucleotide sequence ID" value="NZ_AKVJ01000055.1"/>
</dbReference>
<dbReference type="InterPro" id="IPR029058">
    <property type="entry name" value="AB_hydrolase_fold"/>
</dbReference>
<gene>
    <name evidence="3" type="ORF">FB4_0675</name>
</gene>
<dbReference type="InterPro" id="IPR012223">
    <property type="entry name" value="TEII"/>
</dbReference>
<dbReference type="PATRIC" id="fig|1149862.3.peg.3660"/>
<organism evidence="3 4">
    <name type="scientific">Pelosinus fermentans B4</name>
    <dbReference type="NCBI Taxonomy" id="1149862"/>
    <lineage>
        <taxon>Bacteria</taxon>
        <taxon>Bacillati</taxon>
        <taxon>Bacillota</taxon>
        <taxon>Negativicutes</taxon>
        <taxon>Selenomonadales</taxon>
        <taxon>Sporomusaceae</taxon>
        <taxon>Pelosinus</taxon>
    </lineage>
</organism>
<sequence length="237" mass="27723">MEKIKLFCIPYAGGSATNYLRWKRYSDSAIEIVPIELKGRGGRSTTAFYENFQEVVDDVYNSIKFELGKSDYALFGHSFGSMIVYEVIKKIRQAKDQDPVHVFFSGCGPPYIRKNKKLSNMSDDELKEEIFSYGGTTKEFFEDENLLKNFMPILKADIKIMESRFQAEDKDKYNFDVTIFNGVEDVEYDEKDIRQWEKCTLKKCNRYKFEGGHFFINEKTEDVLKVINNLLNSYHIN</sequence>
<accession>I8RFZ2</accession>
<comment type="similarity">
    <text evidence="1">Belongs to the thioesterase family.</text>
</comment>
<dbReference type="PANTHER" id="PTHR11487">
    <property type="entry name" value="THIOESTERASE"/>
    <property type="match status" value="1"/>
</dbReference>
<dbReference type="Pfam" id="PF00975">
    <property type="entry name" value="Thioesterase"/>
    <property type="match status" value="1"/>
</dbReference>
<evidence type="ECO:0000313" key="4">
    <source>
        <dbReference type="Proteomes" id="UP000004324"/>
    </source>
</evidence>
<protein>
    <submittedName>
        <fullName evidence="3">Thioesterase</fullName>
    </submittedName>
</protein>
<dbReference type="Gene3D" id="3.40.50.1820">
    <property type="entry name" value="alpha/beta hydrolase"/>
    <property type="match status" value="1"/>
</dbReference>
<evidence type="ECO:0000256" key="1">
    <source>
        <dbReference type="ARBA" id="ARBA00007169"/>
    </source>
</evidence>
<dbReference type="GO" id="GO:0008610">
    <property type="term" value="P:lipid biosynthetic process"/>
    <property type="evidence" value="ECO:0007669"/>
    <property type="project" value="TreeGrafter"/>
</dbReference>
<keyword evidence="4" id="KW-1185">Reference proteome</keyword>
<dbReference type="SUPFAM" id="SSF53474">
    <property type="entry name" value="alpha/beta-Hydrolases"/>
    <property type="match status" value="1"/>
</dbReference>
<dbReference type="Proteomes" id="UP000004324">
    <property type="component" value="Unassembled WGS sequence"/>
</dbReference>
<reference evidence="3 4" key="1">
    <citation type="journal article" date="2012" name="J. Bacteriol.">
        <title>Draft Genome Sequences for Two Metal-Reducing Pelosinus fermentans Strains Isolated from a Cr(VI)-Contaminated Site and for Type Strain R7.</title>
        <authorList>
            <person name="Brown S.D."/>
            <person name="Podar M."/>
            <person name="Klingeman D.M."/>
            <person name="Johnson C.M."/>
            <person name="Yang Z.K."/>
            <person name="Utturkar S.M."/>
            <person name="Land M.L."/>
            <person name="Mosher J.J."/>
            <person name="Hurt R.A.Jr."/>
            <person name="Phelps T.J."/>
            <person name="Palumbo A.V."/>
            <person name="Arkin A.P."/>
            <person name="Hazen T.C."/>
            <person name="Elias D.A."/>
        </authorList>
    </citation>
    <scope>NUCLEOTIDE SEQUENCE [LARGE SCALE GENOMIC DNA]</scope>
    <source>
        <strain evidence="3 4">B4</strain>
    </source>
</reference>
<feature type="domain" description="Thioesterase" evidence="2">
    <location>
        <begin position="5"/>
        <end position="229"/>
    </location>
</feature>
<dbReference type="OrthoDB" id="2213423at2"/>
<comment type="caution">
    <text evidence="3">The sequence shown here is derived from an EMBL/GenBank/DDBJ whole genome shotgun (WGS) entry which is preliminary data.</text>
</comment>
<dbReference type="InterPro" id="IPR001031">
    <property type="entry name" value="Thioesterase"/>
</dbReference>
<dbReference type="EMBL" id="AKVJ01000055">
    <property type="protein sequence ID" value="EIW16655.1"/>
    <property type="molecule type" value="Genomic_DNA"/>
</dbReference>
<proteinExistence type="inferred from homology"/>
<name>I8RFZ2_9FIRM</name>
<evidence type="ECO:0000313" key="3">
    <source>
        <dbReference type="EMBL" id="EIW16655.1"/>
    </source>
</evidence>
<dbReference type="PANTHER" id="PTHR11487:SF0">
    <property type="entry name" value="S-ACYL FATTY ACID SYNTHASE THIOESTERASE, MEDIUM CHAIN"/>
    <property type="match status" value="1"/>
</dbReference>
<dbReference type="AlphaFoldDB" id="I8RFZ2"/>